<gene>
    <name evidence="13" type="ORF">ROZALSC1DRAFT_29386</name>
</gene>
<name>A0A4P9YKG8_ROZAC</name>
<reference evidence="14" key="1">
    <citation type="journal article" date="2018" name="Nat. Microbiol.">
        <title>Leveraging single-cell genomics to expand the fungal tree of life.</title>
        <authorList>
            <person name="Ahrendt S.R."/>
            <person name="Quandt C.A."/>
            <person name="Ciobanu D."/>
            <person name="Clum A."/>
            <person name="Salamov A."/>
            <person name="Andreopoulos B."/>
            <person name="Cheng J.F."/>
            <person name="Woyke T."/>
            <person name="Pelin A."/>
            <person name="Henrissat B."/>
            <person name="Reynolds N.K."/>
            <person name="Benny G.L."/>
            <person name="Smith M.E."/>
            <person name="James T.Y."/>
            <person name="Grigoriev I.V."/>
        </authorList>
    </citation>
    <scope>NUCLEOTIDE SEQUENCE [LARGE SCALE GENOMIC DNA]</scope>
    <source>
        <strain evidence="14">CSF55</strain>
    </source>
</reference>
<comment type="catalytic activity">
    <reaction evidence="8">
        <text>ATP + H2O = ADP + phosphate + H(+)</text>
        <dbReference type="Rhea" id="RHEA:13065"/>
        <dbReference type="ChEBI" id="CHEBI:15377"/>
        <dbReference type="ChEBI" id="CHEBI:15378"/>
        <dbReference type="ChEBI" id="CHEBI:30616"/>
        <dbReference type="ChEBI" id="CHEBI:43474"/>
        <dbReference type="ChEBI" id="CHEBI:456216"/>
        <dbReference type="EC" id="3.6.4.13"/>
    </reaction>
</comment>
<dbReference type="PROSITE" id="PS51195">
    <property type="entry name" value="Q_MOTIF"/>
    <property type="match status" value="1"/>
</dbReference>
<proteinExistence type="inferred from homology"/>
<dbReference type="CDD" id="cd18787">
    <property type="entry name" value="SF2_C_DEAD"/>
    <property type="match status" value="1"/>
</dbReference>
<evidence type="ECO:0000256" key="5">
    <source>
        <dbReference type="ARBA" id="ARBA00022840"/>
    </source>
</evidence>
<evidence type="ECO:0000313" key="13">
    <source>
        <dbReference type="EMBL" id="RKP18970.1"/>
    </source>
</evidence>
<dbReference type="PANTHER" id="PTHR47959:SF21">
    <property type="entry name" value="DEAD-BOX HELICASE 56"/>
    <property type="match status" value="1"/>
</dbReference>
<evidence type="ECO:0000256" key="9">
    <source>
        <dbReference type="PROSITE-ProRule" id="PRU00552"/>
    </source>
</evidence>
<dbReference type="SUPFAM" id="SSF52540">
    <property type="entry name" value="P-loop containing nucleoside triphosphate hydrolases"/>
    <property type="match status" value="2"/>
</dbReference>
<evidence type="ECO:0000256" key="2">
    <source>
        <dbReference type="ARBA" id="ARBA00022741"/>
    </source>
</evidence>
<keyword evidence="2" id="KW-0547">Nucleotide-binding</keyword>
<dbReference type="InterPro" id="IPR001650">
    <property type="entry name" value="Helicase_C-like"/>
</dbReference>
<feature type="domain" description="Helicase ATP-binding" evidence="10">
    <location>
        <begin position="32"/>
        <end position="198"/>
    </location>
</feature>
<dbReference type="InterPro" id="IPR027417">
    <property type="entry name" value="P-loop_NTPase"/>
</dbReference>
<dbReference type="Pfam" id="PF00270">
    <property type="entry name" value="DEAD"/>
    <property type="match status" value="1"/>
</dbReference>
<evidence type="ECO:0000259" key="12">
    <source>
        <dbReference type="PROSITE" id="PS51195"/>
    </source>
</evidence>
<evidence type="ECO:0000313" key="14">
    <source>
        <dbReference type="Proteomes" id="UP000281549"/>
    </source>
</evidence>
<keyword evidence="5" id="KW-0067">ATP-binding</keyword>
<keyword evidence="3" id="KW-0378">Hydrolase</keyword>
<dbReference type="Proteomes" id="UP000281549">
    <property type="component" value="Unassembled WGS sequence"/>
</dbReference>
<dbReference type="GO" id="GO:0016787">
    <property type="term" value="F:hydrolase activity"/>
    <property type="evidence" value="ECO:0007669"/>
    <property type="project" value="UniProtKB-KW"/>
</dbReference>
<feature type="domain" description="Helicase C-terminal" evidence="11">
    <location>
        <begin position="208"/>
        <end position="385"/>
    </location>
</feature>
<dbReference type="PANTHER" id="PTHR47959">
    <property type="entry name" value="ATP-DEPENDENT RNA HELICASE RHLE-RELATED"/>
    <property type="match status" value="1"/>
</dbReference>
<dbReference type="AlphaFoldDB" id="A0A4P9YKG8"/>
<dbReference type="Gene3D" id="3.40.50.300">
    <property type="entry name" value="P-loop containing nucleotide triphosphate hydrolases"/>
    <property type="match status" value="2"/>
</dbReference>
<dbReference type="SMART" id="SM00490">
    <property type="entry name" value="HELICc"/>
    <property type="match status" value="1"/>
</dbReference>
<dbReference type="SMART" id="SM00487">
    <property type="entry name" value="DEXDc"/>
    <property type="match status" value="1"/>
</dbReference>
<evidence type="ECO:0000256" key="8">
    <source>
        <dbReference type="ARBA" id="ARBA00047984"/>
    </source>
</evidence>
<evidence type="ECO:0000259" key="11">
    <source>
        <dbReference type="PROSITE" id="PS51194"/>
    </source>
</evidence>
<dbReference type="EMBL" id="ML005325">
    <property type="protein sequence ID" value="RKP18970.1"/>
    <property type="molecule type" value="Genomic_DNA"/>
</dbReference>
<dbReference type="GO" id="GO:0005829">
    <property type="term" value="C:cytosol"/>
    <property type="evidence" value="ECO:0007669"/>
    <property type="project" value="TreeGrafter"/>
</dbReference>
<dbReference type="PROSITE" id="PS51192">
    <property type="entry name" value="HELICASE_ATP_BIND_1"/>
    <property type="match status" value="1"/>
</dbReference>
<dbReference type="GO" id="GO:0003723">
    <property type="term" value="F:RNA binding"/>
    <property type="evidence" value="ECO:0007669"/>
    <property type="project" value="UniProtKB-KW"/>
</dbReference>
<evidence type="ECO:0000256" key="6">
    <source>
        <dbReference type="ARBA" id="ARBA00022884"/>
    </source>
</evidence>
<dbReference type="InterPro" id="IPR014001">
    <property type="entry name" value="Helicase_ATP-bd"/>
</dbReference>
<dbReference type="EC" id="3.6.4.13" evidence="1"/>
<sequence length="496" mass="55902">MNFSNYKIDKRLAKSLDKNGFKKPTKIQESVIPLALEGKDILAKSPTGSGKTLSYLLPVLSKILMNEKSLGIILVPTKELSHQVTQQAKALLTYCGSIKVLDLVDHESTSVQKPNLIVSTPSKALPHLLNNNINVREIESLVIDEADLVLSFGYKCDLDKVLSCIPSSNNCQMFLISATLNSDLTELKHLMLKNPAIVEIDETEKQEKLKQFAINCEDSEKYLITFSLFKLKLIKGTCIVFVKDVDGGLKLRLFLEQFGIKCCFLNSELPHKSRYHVIEEFNKGVYDFIIACDNIETSTNADDAGVSRGVDFKNVDIVLNFDFPSSFKSYQHRVGRTARAHASGLAISIVTPKDKKFLEKTNSTLKVYEKESTGNEIMPFSFDMGAIEGFKYRVEDTLKHITKKVIKEAKLKDIKKEILNSEALKSHFDEKPKDLQALRHDKPLQKISNSSHLKNIPGYLLPTKSLSDVALKTNKGKRMIIKKRKRTQDPLKPRKK</sequence>
<dbReference type="Pfam" id="PF00271">
    <property type="entry name" value="Helicase_C"/>
    <property type="match status" value="1"/>
</dbReference>
<accession>A0A4P9YKG8</accession>
<comment type="similarity">
    <text evidence="7">Belongs to the DEAD box helicase family. DDX56/DBP9 subfamily.</text>
</comment>
<dbReference type="InterPro" id="IPR050079">
    <property type="entry name" value="DEAD_box_RNA_helicase"/>
</dbReference>
<protein>
    <recommendedName>
        <fullName evidence="1">RNA helicase</fullName>
        <ecNumber evidence="1">3.6.4.13</ecNumber>
    </recommendedName>
</protein>
<feature type="short sequence motif" description="Q motif" evidence="9">
    <location>
        <begin position="1"/>
        <end position="29"/>
    </location>
</feature>
<dbReference type="PROSITE" id="PS51194">
    <property type="entry name" value="HELICASE_CTER"/>
    <property type="match status" value="1"/>
</dbReference>
<dbReference type="InterPro" id="IPR011545">
    <property type="entry name" value="DEAD/DEAH_box_helicase_dom"/>
</dbReference>
<evidence type="ECO:0000259" key="10">
    <source>
        <dbReference type="PROSITE" id="PS51192"/>
    </source>
</evidence>
<dbReference type="InterPro" id="IPR014014">
    <property type="entry name" value="RNA_helicase_DEAD_Q_motif"/>
</dbReference>
<evidence type="ECO:0000256" key="1">
    <source>
        <dbReference type="ARBA" id="ARBA00012552"/>
    </source>
</evidence>
<keyword evidence="6" id="KW-0694">RNA-binding</keyword>
<evidence type="ECO:0000256" key="7">
    <source>
        <dbReference type="ARBA" id="ARBA00038041"/>
    </source>
</evidence>
<organism evidence="13 14">
    <name type="scientific">Rozella allomycis (strain CSF55)</name>
    <dbReference type="NCBI Taxonomy" id="988480"/>
    <lineage>
        <taxon>Eukaryota</taxon>
        <taxon>Fungi</taxon>
        <taxon>Fungi incertae sedis</taxon>
        <taxon>Cryptomycota</taxon>
        <taxon>Cryptomycota incertae sedis</taxon>
        <taxon>Rozella</taxon>
    </lineage>
</organism>
<dbReference type="GO" id="GO:0005524">
    <property type="term" value="F:ATP binding"/>
    <property type="evidence" value="ECO:0007669"/>
    <property type="project" value="UniProtKB-KW"/>
</dbReference>
<evidence type="ECO:0000256" key="3">
    <source>
        <dbReference type="ARBA" id="ARBA00022801"/>
    </source>
</evidence>
<dbReference type="GO" id="GO:0003724">
    <property type="term" value="F:RNA helicase activity"/>
    <property type="evidence" value="ECO:0007669"/>
    <property type="project" value="UniProtKB-EC"/>
</dbReference>
<evidence type="ECO:0000256" key="4">
    <source>
        <dbReference type="ARBA" id="ARBA00022806"/>
    </source>
</evidence>
<keyword evidence="4 13" id="KW-0347">Helicase</keyword>
<feature type="domain" description="DEAD-box RNA helicase Q" evidence="12">
    <location>
        <begin position="1"/>
        <end position="29"/>
    </location>
</feature>